<evidence type="ECO:0000313" key="4">
    <source>
        <dbReference type="Proteomes" id="UP000078559"/>
    </source>
</evidence>
<keyword evidence="4" id="KW-1185">Reference proteome</keyword>
<dbReference type="InterPro" id="IPR001303">
    <property type="entry name" value="Aldolase_II/adducin_N"/>
</dbReference>
<dbReference type="OrthoDB" id="3238794at2759"/>
<dbReference type="EMBL" id="CM003102">
    <property type="protein sequence ID" value="KUI69163.1"/>
    <property type="molecule type" value="Genomic_DNA"/>
</dbReference>
<feature type="region of interest" description="Disordered" evidence="1">
    <location>
        <begin position="1"/>
        <end position="32"/>
    </location>
</feature>
<dbReference type="AlphaFoldDB" id="A0A194VZ71"/>
<gene>
    <name evidence="3" type="ORF">VM1G_05558</name>
</gene>
<dbReference type="NCBIfam" id="NF004855">
    <property type="entry name" value="PRK06208.1"/>
    <property type="match status" value="1"/>
</dbReference>
<dbReference type="SUPFAM" id="SSF53639">
    <property type="entry name" value="AraD/HMP-PK domain-like"/>
    <property type="match status" value="1"/>
</dbReference>
<dbReference type="Proteomes" id="UP000078559">
    <property type="component" value="Chromosome 5"/>
</dbReference>
<dbReference type="InterPro" id="IPR051017">
    <property type="entry name" value="Aldolase-II_Adducin_sf"/>
</dbReference>
<dbReference type="InterPro" id="IPR036409">
    <property type="entry name" value="Aldolase_II/adducin_N_sf"/>
</dbReference>
<accession>A0A194VZ71</accession>
<sequence>MPSNEAPVVSTHNNGSALDADPNSAANGAKRTHHIPQFQTKEEVRRWQLEQMAGAFRVFAKMGFADGASGHISLRDPVDTDTFWINPYGVHFGLLRVSDFVRVDEQGRRVGGADAPVSTGGFLIHSAIHQARPDINVAVHTHTPYGRAWSVFGRGVEMLCQDSCMFLDDLAVYEDFGGVVFAAEEGRRIAAALGPVKKNIILRNHGILSGGGTVGEAVGFFIALERACQTQLLVERVAGSGSGSGLVRTYVGEEEARYTKRNIGNADVMYMQFEPEYRLILKETGGDFLE</sequence>
<dbReference type="Gene3D" id="3.40.225.10">
    <property type="entry name" value="Class II aldolase/adducin N-terminal domain"/>
    <property type="match status" value="1"/>
</dbReference>
<feature type="domain" description="Class II aldolase/adducin N-terminal" evidence="2">
    <location>
        <begin position="50"/>
        <end position="232"/>
    </location>
</feature>
<dbReference type="GO" id="GO:0005856">
    <property type="term" value="C:cytoskeleton"/>
    <property type="evidence" value="ECO:0007669"/>
    <property type="project" value="TreeGrafter"/>
</dbReference>
<evidence type="ECO:0000259" key="2">
    <source>
        <dbReference type="SMART" id="SM01007"/>
    </source>
</evidence>
<dbReference type="GO" id="GO:0051015">
    <property type="term" value="F:actin filament binding"/>
    <property type="evidence" value="ECO:0007669"/>
    <property type="project" value="TreeGrafter"/>
</dbReference>
<evidence type="ECO:0000256" key="1">
    <source>
        <dbReference type="SAM" id="MobiDB-lite"/>
    </source>
</evidence>
<reference evidence="3" key="1">
    <citation type="submission" date="2014-12" db="EMBL/GenBank/DDBJ databases">
        <title>Genome Sequence of Valsa Canker Pathogens Uncovers a Specific Adaption of Colonization on Woody Bark.</title>
        <authorList>
            <person name="Yin Z."/>
            <person name="Liu H."/>
            <person name="Gao X."/>
            <person name="Li Z."/>
            <person name="Song N."/>
            <person name="Ke X."/>
            <person name="Dai Q."/>
            <person name="Wu Y."/>
            <person name="Sun Y."/>
            <person name="Xu J.-R."/>
            <person name="Kang Z.K."/>
            <person name="Wang L."/>
            <person name="Huang L."/>
        </authorList>
    </citation>
    <scope>NUCLEOTIDE SEQUENCE [LARGE SCALE GENOMIC DNA]</scope>
    <source>
        <strain evidence="3">03-8</strain>
    </source>
</reference>
<organism evidence="3 4">
    <name type="scientific">Cytospora mali</name>
    <name type="common">Apple Valsa canker fungus</name>
    <name type="synonym">Valsa mali</name>
    <dbReference type="NCBI Taxonomy" id="578113"/>
    <lineage>
        <taxon>Eukaryota</taxon>
        <taxon>Fungi</taxon>
        <taxon>Dikarya</taxon>
        <taxon>Ascomycota</taxon>
        <taxon>Pezizomycotina</taxon>
        <taxon>Sordariomycetes</taxon>
        <taxon>Sordariomycetidae</taxon>
        <taxon>Diaporthales</taxon>
        <taxon>Cytosporaceae</taxon>
        <taxon>Cytospora</taxon>
    </lineage>
</organism>
<dbReference type="FunFam" id="3.40.225.10:FF:000009">
    <property type="entry name" value="Class II aldolase/adducin N-terminal"/>
    <property type="match status" value="1"/>
</dbReference>
<protein>
    <submittedName>
        <fullName evidence="3">Meiotically up-regulated gene 14 protein</fullName>
    </submittedName>
</protein>
<dbReference type="Pfam" id="PF00596">
    <property type="entry name" value="Aldolase_II"/>
    <property type="match status" value="1"/>
</dbReference>
<dbReference type="PANTHER" id="PTHR10672:SF25">
    <property type="entry name" value="MEIOTICALLY UP-REGULATED GENE 14 PROTEIN"/>
    <property type="match status" value="1"/>
</dbReference>
<dbReference type="PANTHER" id="PTHR10672">
    <property type="entry name" value="ADDUCIN"/>
    <property type="match status" value="1"/>
</dbReference>
<dbReference type="SMART" id="SM01007">
    <property type="entry name" value="Aldolase_II"/>
    <property type="match status" value="1"/>
</dbReference>
<name>A0A194VZ71_CYTMA</name>
<evidence type="ECO:0000313" key="3">
    <source>
        <dbReference type="EMBL" id="KUI69163.1"/>
    </source>
</evidence>
<proteinExistence type="predicted"/>
<dbReference type="SMR" id="A0A194VZ71"/>